<reference evidence="3 4" key="2">
    <citation type="journal article" date="2007" name="BMC Biol.">
        <title>A 100%-complete sequence reveals unusually simple genomic features in the hot-spring red alga Cyanidioschyzon merolae.</title>
        <authorList>
            <person name="Nozaki H."/>
            <person name="Takano H."/>
            <person name="Misumi O."/>
            <person name="Terasawa K."/>
            <person name="Matsuzaki M."/>
            <person name="Maruyama S."/>
            <person name="Nishida K."/>
            <person name="Yagisawa F."/>
            <person name="Yoshida Y."/>
            <person name="Fujiwara T."/>
            <person name="Takio S."/>
            <person name="Tamura K."/>
            <person name="Chung S.J."/>
            <person name="Nakamura S."/>
            <person name="Kuroiwa H."/>
            <person name="Tanaka K."/>
            <person name="Sato N."/>
            <person name="Kuroiwa T."/>
        </authorList>
    </citation>
    <scope>NUCLEOTIDE SEQUENCE [LARGE SCALE GENOMIC DNA]</scope>
    <source>
        <strain evidence="3 4">10D</strain>
    </source>
</reference>
<dbReference type="GeneID" id="16998099"/>
<dbReference type="KEGG" id="cme:CYME_CMT032C"/>
<dbReference type="InterPro" id="IPR029071">
    <property type="entry name" value="Ubiquitin-like_domsf"/>
</dbReference>
<feature type="region of interest" description="Disordered" evidence="1">
    <location>
        <begin position="185"/>
        <end position="205"/>
    </location>
</feature>
<dbReference type="HOGENOM" id="CLU_964298_0_0_1"/>
<feature type="compositionally biased region" description="Polar residues" evidence="1">
    <location>
        <begin position="23"/>
        <end position="38"/>
    </location>
</feature>
<feature type="domain" description="UBL3-like ubiquitin" evidence="2">
    <location>
        <begin position="94"/>
        <end position="194"/>
    </location>
</feature>
<evidence type="ECO:0000256" key="1">
    <source>
        <dbReference type="SAM" id="MobiDB-lite"/>
    </source>
</evidence>
<dbReference type="EMBL" id="AP006502">
    <property type="protein sequence ID" value="BAM83062.1"/>
    <property type="molecule type" value="Genomic_DNA"/>
</dbReference>
<name>M1VHX7_CYAM1</name>
<dbReference type="SUPFAM" id="SSF54236">
    <property type="entry name" value="Ubiquitin-like"/>
    <property type="match status" value="1"/>
</dbReference>
<dbReference type="Proteomes" id="UP000007014">
    <property type="component" value="Chromosome 20"/>
</dbReference>
<dbReference type="InterPro" id="IPR039540">
    <property type="entry name" value="UBL3-like_ubiquitin_dom"/>
</dbReference>
<proteinExistence type="predicted"/>
<dbReference type="OrthoDB" id="1043111at2759"/>
<organism evidence="3 4">
    <name type="scientific">Cyanidioschyzon merolae (strain NIES-3377 / 10D)</name>
    <name type="common">Unicellular red alga</name>
    <dbReference type="NCBI Taxonomy" id="280699"/>
    <lineage>
        <taxon>Eukaryota</taxon>
        <taxon>Rhodophyta</taxon>
        <taxon>Bangiophyceae</taxon>
        <taxon>Cyanidiales</taxon>
        <taxon>Cyanidiaceae</taxon>
        <taxon>Cyanidioschyzon</taxon>
    </lineage>
</organism>
<dbReference type="AlphaFoldDB" id="M1VHX7"/>
<dbReference type="Gramene" id="CMT032CT">
    <property type="protein sequence ID" value="CMT032CT"/>
    <property type="gene ID" value="CMT032C"/>
</dbReference>
<evidence type="ECO:0000313" key="4">
    <source>
        <dbReference type="Proteomes" id="UP000007014"/>
    </source>
</evidence>
<feature type="compositionally biased region" description="Low complexity" evidence="1">
    <location>
        <begin position="188"/>
        <end position="204"/>
    </location>
</feature>
<dbReference type="Pfam" id="PF13881">
    <property type="entry name" value="Rad60-SLD_2"/>
    <property type="match status" value="1"/>
</dbReference>
<feature type="compositionally biased region" description="Low complexity" evidence="1">
    <location>
        <begin position="243"/>
        <end position="264"/>
    </location>
</feature>
<feature type="region of interest" description="Disordered" evidence="1">
    <location>
        <begin position="217"/>
        <end position="281"/>
    </location>
</feature>
<sequence length="289" mass="30703">MEVALEIETPRSAENQGRRPAAENTSCASLTSDTSLGTGNAAKRAGRCGSGGMESEPSSDKDQDAAEQAQVTATVPARLSSEQVLQPGTFALETTKVRFLCVNGDAFSVSFPVYATIGQVKEALLALQPKELLEQLRVLHQPPCSTASDLRILYLGNVLEDTDTLLECGFQVGLCQTVHVVTRPATESGSRSQPPSSPQHPLGSNFVSYLWSSHNTSRNRVPGSEAAGAEAERRHRRSHRQVASRQAGRASTSGTRSTRSQRSAHVAETNAPNTAAVNGRVGCSTCTIT</sequence>
<accession>M1VHX7</accession>
<evidence type="ECO:0000313" key="3">
    <source>
        <dbReference type="EMBL" id="BAM83062.1"/>
    </source>
</evidence>
<feature type="compositionally biased region" description="Basic and acidic residues" evidence="1">
    <location>
        <begin position="8"/>
        <end position="21"/>
    </location>
</feature>
<keyword evidence="4" id="KW-1185">Reference proteome</keyword>
<evidence type="ECO:0000259" key="2">
    <source>
        <dbReference type="Pfam" id="PF13881"/>
    </source>
</evidence>
<dbReference type="RefSeq" id="XP_005539098.1">
    <property type="nucleotide sequence ID" value="XM_005539041.1"/>
</dbReference>
<protein>
    <recommendedName>
        <fullName evidence="2">UBL3-like ubiquitin domain-containing protein</fullName>
    </recommendedName>
</protein>
<reference evidence="3 4" key="1">
    <citation type="journal article" date="2004" name="Nature">
        <title>Genome sequence of the ultrasmall unicellular red alga Cyanidioschyzon merolae 10D.</title>
        <authorList>
            <person name="Matsuzaki M."/>
            <person name="Misumi O."/>
            <person name="Shin-i T."/>
            <person name="Maruyama S."/>
            <person name="Takahara M."/>
            <person name="Miyagishima S."/>
            <person name="Mori T."/>
            <person name="Nishida K."/>
            <person name="Yagisawa F."/>
            <person name="Nishida K."/>
            <person name="Yoshida Y."/>
            <person name="Nishimura Y."/>
            <person name="Nakao S."/>
            <person name="Kobayashi T."/>
            <person name="Momoyama Y."/>
            <person name="Higashiyama T."/>
            <person name="Minoda A."/>
            <person name="Sano M."/>
            <person name="Nomoto H."/>
            <person name="Oishi K."/>
            <person name="Hayashi H."/>
            <person name="Ohta F."/>
            <person name="Nishizaka S."/>
            <person name="Haga S."/>
            <person name="Miura S."/>
            <person name="Morishita T."/>
            <person name="Kabeya Y."/>
            <person name="Terasawa K."/>
            <person name="Suzuki Y."/>
            <person name="Ishii Y."/>
            <person name="Asakawa S."/>
            <person name="Takano H."/>
            <person name="Ohta N."/>
            <person name="Kuroiwa H."/>
            <person name="Tanaka K."/>
            <person name="Shimizu N."/>
            <person name="Sugano S."/>
            <person name="Sato N."/>
            <person name="Nozaki H."/>
            <person name="Ogasawara N."/>
            <person name="Kohara Y."/>
            <person name="Kuroiwa T."/>
        </authorList>
    </citation>
    <scope>NUCLEOTIDE SEQUENCE [LARGE SCALE GENOMIC DNA]</scope>
    <source>
        <strain evidence="3 4">10D</strain>
    </source>
</reference>
<gene>
    <name evidence="3" type="ORF">CYME_CMT032C</name>
</gene>
<feature type="region of interest" description="Disordered" evidence="1">
    <location>
        <begin position="1"/>
        <end position="69"/>
    </location>
</feature>
<dbReference type="Gene3D" id="3.10.20.90">
    <property type="entry name" value="Phosphatidylinositol 3-kinase Catalytic Subunit, Chain A, domain 1"/>
    <property type="match status" value="1"/>
</dbReference>